<comment type="catalytic activity">
    <reaction evidence="14 15">
        <text>tRNA(Phe) + L-phenylalanine + ATP = L-phenylalanyl-tRNA(Phe) + AMP + diphosphate + H(+)</text>
        <dbReference type="Rhea" id="RHEA:19413"/>
        <dbReference type="Rhea" id="RHEA-COMP:9668"/>
        <dbReference type="Rhea" id="RHEA-COMP:9699"/>
        <dbReference type="ChEBI" id="CHEBI:15378"/>
        <dbReference type="ChEBI" id="CHEBI:30616"/>
        <dbReference type="ChEBI" id="CHEBI:33019"/>
        <dbReference type="ChEBI" id="CHEBI:58095"/>
        <dbReference type="ChEBI" id="CHEBI:78442"/>
        <dbReference type="ChEBI" id="CHEBI:78531"/>
        <dbReference type="ChEBI" id="CHEBI:456215"/>
        <dbReference type="EC" id="6.1.1.20"/>
    </reaction>
</comment>
<keyword evidence="11 16" id="KW-0694">RNA-binding</keyword>
<reference evidence="20" key="1">
    <citation type="submission" date="2020-11" db="EMBL/GenBank/DDBJ databases">
        <title>Sequencing the genomes of 1000 actinobacteria strains.</title>
        <authorList>
            <person name="Klenk H.-P."/>
        </authorList>
    </citation>
    <scope>NUCLEOTIDE SEQUENCE</scope>
    <source>
        <strain evidence="20">DSM 45356</strain>
    </source>
</reference>
<dbReference type="InterPro" id="IPR045060">
    <property type="entry name" value="Phe-tRNA-ligase_IIc_bsu"/>
</dbReference>
<dbReference type="InterPro" id="IPR009061">
    <property type="entry name" value="DNA-bd_dom_put_sf"/>
</dbReference>
<evidence type="ECO:0000256" key="2">
    <source>
        <dbReference type="ARBA" id="ARBA00008653"/>
    </source>
</evidence>
<comment type="subcellular location">
    <subcellularLocation>
        <location evidence="1 15">Cytoplasm</location>
    </subcellularLocation>
</comment>
<dbReference type="InterPro" id="IPR005121">
    <property type="entry name" value="Fdx_antiC-bd"/>
</dbReference>
<dbReference type="SUPFAM" id="SSF55681">
    <property type="entry name" value="Class II aaRS and biotin synthetases"/>
    <property type="match status" value="1"/>
</dbReference>
<protein>
    <recommendedName>
        <fullName evidence="15">Phenylalanine--tRNA ligase beta subunit</fullName>
        <ecNumber evidence="15">6.1.1.20</ecNumber>
    </recommendedName>
    <alternativeName>
        <fullName evidence="15">Phenylalanyl-tRNA synthetase beta subunit</fullName>
        <shortName evidence="15">PheRS</shortName>
    </alternativeName>
</protein>
<feature type="domain" description="TRNA-binding" evidence="17">
    <location>
        <begin position="42"/>
        <end position="154"/>
    </location>
</feature>
<keyword evidence="5 16" id="KW-0820">tRNA-binding</keyword>
<dbReference type="InterPro" id="IPR041616">
    <property type="entry name" value="PheRS_beta_core"/>
</dbReference>
<comment type="similarity">
    <text evidence="2 15">Belongs to the phenylalanyl-tRNA synthetase beta subunit family. Type 1 subfamily.</text>
</comment>
<feature type="binding site" evidence="15">
    <location>
        <position position="466"/>
    </location>
    <ligand>
        <name>Mg(2+)</name>
        <dbReference type="ChEBI" id="CHEBI:18420"/>
        <note>shared with alpha subunit</note>
    </ligand>
</feature>
<dbReference type="PROSITE" id="PS50886">
    <property type="entry name" value="TRBD"/>
    <property type="match status" value="1"/>
</dbReference>
<dbReference type="SUPFAM" id="SSF46955">
    <property type="entry name" value="Putative DNA-binding domain"/>
    <property type="match status" value="1"/>
</dbReference>
<dbReference type="InterPro" id="IPR020825">
    <property type="entry name" value="Phe-tRNA_synthase-like_B3/B4"/>
</dbReference>
<dbReference type="SMART" id="SM00874">
    <property type="entry name" value="B5"/>
    <property type="match status" value="1"/>
</dbReference>
<evidence type="ECO:0000256" key="14">
    <source>
        <dbReference type="ARBA" id="ARBA00049255"/>
    </source>
</evidence>
<feature type="binding site" evidence="15">
    <location>
        <position position="467"/>
    </location>
    <ligand>
        <name>Mg(2+)</name>
        <dbReference type="ChEBI" id="CHEBI:18420"/>
        <note>shared with alpha subunit</note>
    </ligand>
</feature>
<dbReference type="Gene3D" id="3.30.930.10">
    <property type="entry name" value="Bira Bifunctional Protein, Domain 2"/>
    <property type="match status" value="1"/>
</dbReference>
<dbReference type="GO" id="GO:0000287">
    <property type="term" value="F:magnesium ion binding"/>
    <property type="evidence" value="ECO:0007669"/>
    <property type="project" value="UniProtKB-UniRule"/>
</dbReference>
<keyword evidence="10 15" id="KW-0460">Magnesium</keyword>
<dbReference type="HAMAP" id="MF_00283">
    <property type="entry name" value="Phe_tRNA_synth_beta1"/>
    <property type="match status" value="1"/>
</dbReference>
<dbReference type="Pfam" id="PF17759">
    <property type="entry name" value="tRNA_synthFbeta"/>
    <property type="match status" value="1"/>
</dbReference>
<dbReference type="InterPro" id="IPR036690">
    <property type="entry name" value="Fdx_antiC-bd_sf"/>
</dbReference>
<dbReference type="GO" id="GO:0006432">
    <property type="term" value="P:phenylalanyl-tRNA aminoacylation"/>
    <property type="evidence" value="ECO:0007669"/>
    <property type="project" value="UniProtKB-UniRule"/>
</dbReference>
<dbReference type="Gene3D" id="3.30.70.380">
    <property type="entry name" value="Ferrodoxin-fold anticodon-binding domain"/>
    <property type="match status" value="1"/>
</dbReference>
<evidence type="ECO:0000259" key="19">
    <source>
        <dbReference type="PROSITE" id="PS51483"/>
    </source>
</evidence>
<dbReference type="SMART" id="SM00896">
    <property type="entry name" value="FDX-ACB"/>
    <property type="match status" value="1"/>
</dbReference>
<dbReference type="GO" id="GO:0004826">
    <property type="term" value="F:phenylalanine-tRNA ligase activity"/>
    <property type="evidence" value="ECO:0007669"/>
    <property type="project" value="UniProtKB-UniRule"/>
</dbReference>
<organism evidence="20 21">
    <name type="scientific">Longispora fulva</name>
    <dbReference type="NCBI Taxonomy" id="619741"/>
    <lineage>
        <taxon>Bacteria</taxon>
        <taxon>Bacillati</taxon>
        <taxon>Actinomycetota</taxon>
        <taxon>Actinomycetes</taxon>
        <taxon>Micromonosporales</taxon>
        <taxon>Micromonosporaceae</taxon>
        <taxon>Longispora</taxon>
    </lineage>
</organism>
<evidence type="ECO:0000313" key="21">
    <source>
        <dbReference type="Proteomes" id="UP000622552"/>
    </source>
</evidence>
<dbReference type="PROSITE" id="PS51447">
    <property type="entry name" value="FDX_ACB"/>
    <property type="match status" value="1"/>
</dbReference>
<dbReference type="PANTHER" id="PTHR10947">
    <property type="entry name" value="PHENYLALANYL-TRNA SYNTHETASE BETA CHAIN AND LEUCINE-RICH REPEAT-CONTAINING PROTEIN 47"/>
    <property type="match status" value="1"/>
</dbReference>
<dbReference type="InterPro" id="IPR005146">
    <property type="entry name" value="B3/B4_tRNA-bd"/>
</dbReference>
<evidence type="ECO:0000256" key="16">
    <source>
        <dbReference type="PROSITE-ProRule" id="PRU00209"/>
    </source>
</evidence>
<accession>A0A8J7KKZ9</accession>
<dbReference type="InterPro" id="IPR045864">
    <property type="entry name" value="aa-tRNA-synth_II/BPL/LPL"/>
</dbReference>
<dbReference type="CDD" id="cd02796">
    <property type="entry name" value="tRNA_bind_bactPheRS"/>
    <property type="match status" value="1"/>
</dbReference>
<evidence type="ECO:0000256" key="9">
    <source>
        <dbReference type="ARBA" id="ARBA00022840"/>
    </source>
</evidence>
<dbReference type="Proteomes" id="UP000622552">
    <property type="component" value="Unassembled WGS sequence"/>
</dbReference>
<dbReference type="InterPro" id="IPR033714">
    <property type="entry name" value="tRNA_bind_bactPheRS"/>
</dbReference>
<evidence type="ECO:0000256" key="6">
    <source>
        <dbReference type="ARBA" id="ARBA00022598"/>
    </source>
</evidence>
<name>A0A8J7KKZ9_9ACTN</name>
<proteinExistence type="inferred from homology"/>
<keyword evidence="9 15" id="KW-0067">ATP-binding</keyword>
<dbReference type="GO" id="GO:0009328">
    <property type="term" value="C:phenylalanine-tRNA ligase complex"/>
    <property type="evidence" value="ECO:0007669"/>
    <property type="project" value="TreeGrafter"/>
</dbReference>
<dbReference type="Gene3D" id="3.50.40.10">
    <property type="entry name" value="Phenylalanyl-trna Synthetase, Chain B, domain 3"/>
    <property type="match status" value="1"/>
</dbReference>
<dbReference type="SUPFAM" id="SSF50249">
    <property type="entry name" value="Nucleic acid-binding proteins"/>
    <property type="match status" value="1"/>
</dbReference>
<keyword evidence="13 15" id="KW-0030">Aminoacyl-tRNA synthetase</keyword>
<dbReference type="CDD" id="cd00769">
    <property type="entry name" value="PheRS_beta_core"/>
    <property type="match status" value="1"/>
</dbReference>
<dbReference type="GO" id="GO:0000049">
    <property type="term" value="F:tRNA binding"/>
    <property type="evidence" value="ECO:0007669"/>
    <property type="project" value="UniProtKB-UniRule"/>
</dbReference>
<sequence>MRISLSWLREHADIPAGITADELEKALVSVGLEVEELSDLGAAVQGPLVVARVLSIEELTEFKKPIRYCMVDVGEAEPTSVICGARNFAEGDLVVLIRPGGVLPGDFHVGARKTYGRMSHGMICSARELGLGDDHDGIIILSPDLADRIGQDARPLVGLDEVVVELAITPDRGYCFSARGIARELAGALGVDYRDPALLPAPGARGVPVSVTVRDTVGCDRFGTRVVRGVDPTRPSPAWLTARLTHAGVRPISLAVDITNYVMMDLGQPMHAFDADRVSGGLVVRRAEPGETLTTLDGAVRKLDAEDLVISDDSGVISLAAIMGGASTEVSGETVNVLFEAAHWDPVTVARAARRHKLPSEASKRFERGVDPKLPLVAIQRAVSLLVEYGGGVPDDAIGDVDHVAPRAPITMAADLPNRISGVDYTRAAVVRLLEQVGCSVEDSSALRVVPPTWRPDLTDPADLAEEVIRLHGYDQVASILPSAPPGGRGLSAEQRRRRSVGRTLAEAGYVEVHNYPFVGAEFAEAFGLADDDPRRVAVGLRNPISDEEPLLRTTMLPPLLAALTRNLGRGNRDLALFEVGRVFHPSAAAGNESPELGVAGRPTAEELAAVDALLPAQPWRVAAVLAGEIEPAGWWGKGRTADWADAVEAARIVVDAAGAHVTVRAAQYAPWHPGRCAALLVGDVVVGHAGELHPAVCAALDLPKRTCAMELELDALPLPGAPGAPTVSTYPPALIDVALVVDAAVPAADLGDALAEGAGSLLESLRLFDVFESEQLGAGRKSLAYKLTLRALDRTLTGEESVAVRDAAVAEAVRRHGAVLRGA</sequence>
<evidence type="ECO:0000256" key="1">
    <source>
        <dbReference type="ARBA" id="ARBA00004496"/>
    </source>
</evidence>
<dbReference type="Pfam" id="PF03147">
    <property type="entry name" value="FDX-ACB"/>
    <property type="match status" value="1"/>
</dbReference>
<dbReference type="Pfam" id="PF03483">
    <property type="entry name" value="B3_4"/>
    <property type="match status" value="1"/>
</dbReference>
<dbReference type="GO" id="GO:0005524">
    <property type="term" value="F:ATP binding"/>
    <property type="evidence" value="ECO:0007669"/>
    <property type="project" value="UniProtKB-UniRule"/>
</dbReference>
<keyword evidence="12 15" id="KW-0648">Protein biosynthesis</keyword>
<evidence type="ECO:0000256" key="13">
    <source>
        <dbReference type="ARBA" id="ARBA00023146"/>
    </source>
</evidence>
<keyword evidence="21" id="KW-1185">Reference proteome</keyword>
<evidence type="ECO:0000256" key="4">
    <source>
        <dbReference type="ARBA" id="ARBA00022490"/>
    </source>
</evidence>
<keyword evidence="8 15" id="KW-0547">Nucleotide-binding</keyword>
<dbReference type="SUPFAM" id="SSF56037">
    <property type="entry name" value="PheT/TilS domain"/>
    <property type="match status" value="1"/>
</dbReference>
<evidence type="ECO:0000256" key="11">
    <source>
        <dbReference type="ARBA" id="ARBA00022884"/>
    </source>
</evidence>
<evidence type="ECO:0000256" key="5">
    <source>
        <dbReference type="ARBA" id="ARBA00022555"/>
    </source>
</evidence>
<dbReference type="NCBIfam" id="TIGR00472">
    <property type="entry name" value="pheT_bact"/>
    <property type="match status" value="1"/>
</dbReference>
<feature type="binding site" evidence="15">
    <location>
        <position position="457"/>
    </location>
    <ligand>
        <name>Mg(2+)</name>
        <dbReference type="ChEBI" id="CHEBI:18420"/>
        <note>shared with alpha subunit</note>
    </ligand>
</feature>
<dbReference type="EC" id="6.1.1.20" evidence="15"/>
<evidence type="ECO:0000256" key="7">
    <source>
        <dbReference type="ARBA" id="ARBA00022723"/>
    </source>
</evidence>
<comment type="caution">
    <text evidence="20">The sequence shown here is derived from an EMBL/GenBank/DDBJ whole genome shotgun (WGS) entry which is preliminary data.</text>
</comment>
<dbReference type="InterPro" id="IPR004532">
    <property type="entry name" value="Phe-tRNA-ligase_IIc_bsu_bact"/>
</dbReference>
<dbReference type="FunFam" id="3.30.930.10:FF:000130">
    <property type="entry name" value="Phenylalanine--tRNA ligase beta subunit"/>
    <property type="match status" value="1"/>
</dbReference>
<evidence type="ECO:0000259" key="17">
    <source>
        <dbReference type="PROSITE" id="PS50886"/>
    </source>
</evidence>
<dbReference type="Pfam" id="PF01588">
    <property type="entry name" value="tRNA_bind"/>
    <property type="match status" value="1"/>
</dbReference>
<dbReference type="SMART" id="SM00873">
    <property type="entry name" value="B3_4"/>
    <property type="match status" value="1"/>
</dbReference>
<evidence type="ECO:0000256" key="3">
    <source>
        <dbReference type="ARBA" id="ARBA00011209"/>
    </source>
</evidence>
<dbReference type="SUPFAM" id="SSF54991">
    <property type="entry name" value="Anticodon-binding domain of PheRS"/>
    <property type="match status" value="1"/>
</dbReference>
<dbReference type="Pfam" id="PF03484">
    <property type="entry name" value="B5"/>
    <property type="match status" value="1"/>
</dbReference>
<dbReference type="RefSeq" id="WP_197008236.1">
    <property type="nucleotide sequence ID" value="NZ_BONS01000013.1"/>
</dbReference>
<dbReference type="FunFam" id="3.50.40.10:FF:000001">
    <property type="entry name" value="Phenylalanine--tRNA ligase beta subunit"/>
    <property type="match status" value="1"/>
</dbReference>
<dbReference type="Gene3D" id="2.40.50.140">
    <property type="entry name" value="Nucleic acid-binding proteins"/>
    <property type="match status" value="1"/>
</dbReference>
<dbReference type="InterPro" id="IPR012340">
    <property type="entry name" value="NA-bd_OB-fold"/>
</dbReference>
<dbReference type="Gene3D" id="3.30.56.10">
    <property type="match status" value="2"/>
</dbReference>
<evidence type="ECO:0000256" key="15">
    <source>
        <dbReference type="HAMAP-Rule" id="MF_00283"/>
    </source>
</evidence>
<dbReference type="PROSITE" id="PS51483">
    <property type="entry name" value="B5"/>
    <property type="match status" value="1"/>
</dbReference>
<gene>
    <name evidence="15" type="primary">pheT</name>
    <name evidence="20" type="ORF">IW245_008064</name>
</gene>
<evidence type="ECO:0000256" key="10">
    <source>
        <dbReference type="ARBA" id="ARBA00022842"/>
    </source>
</evidence>
<dbReference type="FunFam" id="2.40.50.140:FF:000045">
    <property type="entry name" value="Phenylalanine--tRNA ligase beta subunit"/>
    <property type="match status" value="1"/>
</dbReference>
<feature type="domain" description="B5" evidence="19">
    <location>
        <begin position="405"/>
        <end position="479"/>
    </location>
</feature>
<evidence type="ECO:0000259" key="18">
    <source>
        <dbReference type="PROSITE" id="PS51447"/>
    </source>
</evidence>
<keyword evidence="4 15" id="KW-0963">Cytoplasm</keyword>
<feature type="domain" description="FDX-ACB" evidence="18">
    <location>
        <begin position="729"/>
        <end position="822"/>
    </location>
</feature>
<keyword evidence="7 15" id="KW-0479">Metal-binding</keyword>
<dbReference type="PANTHER" id="PTHR10947:SF0">
    <property type="entry name" value="PHENYLALANINE--TRNA LIGASE BETA SUBUNIT"/>
    <property type="match status" value="1"/>
</dbReference>
<evidence type="ECO:0000313" key="20">
    <source>
        <dbReference type="EMBL" id="MBG6141870.1"/>
    </source>
</evidence>
<evidence type="ECO:0000256" key="12">
    <source>
        <dbReference type="ARBA" id="ARBA00022917"/>
    </source>
</evidence>
<keyword evidence="6 15" id="KW-0436">Ligase</keyword>
<dbReference type="InterPro" id="IPR002547">
    <property type="entry name" value="tRNA-bd_dom"/>
</dbReference>
<comment type="subunit">
    <text evidence="3 15">Tetramer of two alpha and two beta subunits.</text>
</comment>
<evidence type="ECO:0000256" key="8">
    <source>
        <dbReference type="ARBA" id="ARBA00022741"/>
    </source>
</evidence>
<dbReference type="InterPro" id="IPR005147">
    <property type="entry name" value="tRNA_synthase_B5-dom"/>
</dbReference>
<dbReference type="AlphaFoldDB" id="A0A8J7KKZ9"/>
<feature type="binding site" evidence="15">
    <location>
        <position position="463"/>
    </location>
    <ligand>
        <name>Mg(2+)</name>
        <dbReference type="ChEBI" id="CHEBI:18420"/>
        <note>shared with alpha subunit</note>
    </ligand>
</feature>
<comment type="cofactor">
    <cofactor evidence="15">
        <name>Mg(2+)</name>
        <dbReference type="ChEBI" id="CHEBI:18420"/>
    </cofactor>
    <text evidence="15">Binds 2 magnesium ions per tetramer.</text>
</comment>
<dbReference type="EMBL" id="JADOUF010000001">
    <property type="protein sequence ID" value="MBG6141870.1"/>
    <property type="molecule type" value="Genomic_DNA"/>
</dbReference>